<dbReference type="Gene3D" id="1.10.1740.10">
    <property type="match status" value="1"/>
</dbReference>
<gene>
    <name evidence="8" type="ORF">EV186_104776</name>
</gene>
<dbReference type="PANTHER" id="PTHR30173:SF36">
    <property type="entry name" value="ECF RNA POLYMERASE SIGMA FACTOR SIGJ"/>
    <property type="match status" value="1"/>
</dbReference>
<dbReference type="SUPFAM" id="SSF88659">
    <property type="entry name" value="Sigma3 and sigma4 domains of RNA polymerase sigma factors"/>
    <property type="match status" value="1"/>
</dbReference>
<dbReference type="GO" id="GO:0016987">
    <property type="term" value="F:sigma factor activity"/>
    <property type="evidence" value="ECO:0007669"/>
    <property type="project" value="UniProtKB-KW"/>
</dbReference>
<evidence type="ECO:0000313" key="9">
    <source>
        <dbReference type="Proteomes" id="UP000295444"/>
    </source>
</evidence>
<dbReference type="Pfam" id="PF08281">
    <property type="entry name" value="Sigma70_r4_2"/>
    <property type="match status" value="1"/>
</dbReference>
<evidence type="ECO:0000256" key="5">
    <source>
        <dbReference type="ARBA" id="ARBA00023163"/>
    </source>
</evidence>
<evidence type="ECO:0000256" key="3">
    <source>
        <dbReference type="ARBA" id="ARBA00023015"/>
    </source>
</evidence>
<dbReference type="SUPFAM" id="SSF88946">
    <property type="entry name" value="Sigma2 domain of RNA polymerase sigma factors"/>
    <property type="match status" value="1"/>
</dbReference>
<dbReference type="CDD" id="cd06171">
    <property type="entry name" value="Sigma70_r4"/>
    <property type="match status" value="1"/>
</dbReference>
<dbReference type="InterPro" id="IPR052704">
    <property type="entry name" value="ECF_Sigma-70_Domain"/>
</dbReference>
<dbReference type="Gene3D" id="1.10.10.10">
    <property type="entry name" value="Winged helix-like DNA-binding domain superfamily/Winged helix DNA-binding domain"/>
    <property type="match status" value="1"/>
</dbReference>
<dbReference type="InterPro" id="IPR036388">
    <property type="entry name" value="WH-like_DNA-bd_sf"/>
</dbReference>
<proteinExistence type="inferred from homology"/>
<dbReference type="InterPro" id="IPR014284">
    <property type="entry name" value="RNA_pol_sigma-70_dom"/>
</dbReference>
<dbReference type="InterPro" id="IPR007627">
    <property type="entry name" value="RNA_pol_sigma70_r2"/>
</dbReference>
<comment type="caution">
    <text evidence="8">The sequence shown here is derived from an EMBL/GenBank/DDBJ whole genome shotgun (WGS) entry which is preliminary data.</text>
</comment>
<dbReference type="NCBIfam" id="TIGR02957">
    <property type="entry name" value="SigX4"/>
    <property type="match status" value="1"/>
</dbReference>
<evidence type="ECO:0000256" key="4">
    <source>
        <dbReference type="ARBA" id="ARBA00023082"/>
    </source>
</evidence>
<keyword evidence="4" id="KW-0731">Sigma factor</keyword>
<keyword evidence="9" id="KW-1185">Reference proteome</keyword>
<protein>
    <submittedName>
        <fullName evidence="8">RNA polymerase sigma-70 factor (ECF subfamily)</fullName>
    </submittedName>
</protein>
<dbReference type="InterPro" id="IPR014303">
    <property type="entry name" value="RNA_pol_sigma-70_ECF"/>
</dbReference>
<dbReference type="AlphaFoldDB" id="A0A4V3CZ61"/>
<dbReference type="EMBL" id="SNXZ01000004">
    <property type="protein sequence ID" value="TDP96788.1"/>
    <property type="molecule type" value="Genomic_DNA"/>
</dbReference>
<feature type="domain" description="RNA polymerase sigma-70 region 2" evidence="6">
    <location>
        <begin position="57"/>
        <end position="120"/>
    </location>
</feature>
<organism evidence="8 9">
    <name type="scientific">Labedaea rhizosphaerae</name>
    <dbReference type="NCBI Taxonomy" id="598644"/>
    <lineage>
        <taxon>Bacteria</taxon>
        <taxon>Bacillati</taxon>
        <taxon>Actinomycetota</taxon>
        <taxon>Actinomycetes</taxon>
        <taxon>Pseudonocardiales</taxon>
        <taxon>Pseudonocardiaceae</taxon>
        <taxon>Labedaea</taxon>
    </lineage>
</organism>
<evidence type="ECO:0000256" key="1">
    <source>
        <dbReference type="ARBA" id="ARBA00010641"/>
    </source>
</evidence>
<dbReference type="NCBIfam" id="NF007214">
    <property type="entry name" value="PRK09636.1"/>
    <property type="match status" value="1"/>
</dbReference>
<dbReference type="NCBIfam" id="TIGR02937">
    <property type="entry name" value="sigma70-ECF"/>
    <property type="match status" value="1"/>
</dbReference>
<dbReference type="Gene3D" id="3.10.450.50">
    <property type="match status" value="1"/>
</dbReference>
<dbReference type="GO" id="GO:0006352">
    <property type="term" value="P:DNA-templated transcription initiation"/>
    <property type="evidence" value="ECO:0007669"/>
    <property type="project" value="InterPro"/>
</dbReference>
<evidence type="ECO:0000259" key="7">
    <source>
        <dbReference type="Pfam" id="PF08281"/>
    </source>
</evidence>
<dbReference type="PANTHER" id="PTHR30173">
    <property type="entry name" value="SIGMA 19 FACTOR"/>
    <property type="match status" value="1"/>
</dbReference>
<dbReference type="Proteomes" id="UP000295444">
    <property type="component" value="Unassembled WGS sequence"/>
</dbReference>
<dbReference type="Pfam" id="PF04542">
    <property type="entry name" value="Sigma70_r2"/>
    <property type="match status" value="1"/>
</dbReference>
<reference evidence="8 9" key="1">
    <citation type="submission" date="2019-03" db="EMBL/GenBank/DDBJ databases">
        <title>Genomic Encyclopedia of Type Strains, Phase IV (KMG-IV): sequencing the most valuable type-strain genomes for metagenomic binning, comparative biology and taxonomic classification.</title>
        <authorList>
            <person name="Goeker M."/>
        </authorList>
    </citation>
    <scope>NUCLEOTIDE SEQUENCE [LARGE SCALE GENOMIC DNA]</scope>
    <source>
        <strain evidence="8 9">DSM 45361</strain>
    </source>
</reference>
<evidence type="ECO:0000256" key="2">
    <source>
        <dbReference type="ARBA" id="ARBA00011344"/>
    </source>
</evidence>
<dbReference type="InterPro" id="IPR013325">
    <property type="entry name" value="RNA_pol_sigma_r2"/>
</dbReference>
<accession>A0A4V3CZ61</accession>
<keyword evidence="3" id="KW-0805">Transcription regulation</keyword>
<sequence length="336" mass="36501">MSTVGELVECAAAEPGLVEWRGSGGTRETTMGRAVADSGVSAELGSAGDLTAATAVFTQLRLRLFGIAYRMLSSATEAEDLVQEVWLRWQTYDRATVANPEAFLATTITRLAINVLQSARNRRETYIGPWLPEPVDTSADPYLGAERGEALEFAALVLMEKLNPNERAAYVLREAFDYSYAQIADILSSTEPAVRQMVSRARKHIASERRTPVTAAEQRELLTTFIAAARSGDLTALERLFTPDVTSVSDGNGRARVARTPVVGVARVVKFLQAIATWFWDDIEVRWTSTNGRTSAVLSQNGAVYGLLTVSATTEGIDQVLWLVNPDKNKAVSVAG</sequence>
<evidence type="ECO:0000259" key="6">
    <source>
        <dbReference type="Pfam" id="PF04542"/>
    </source>
</evidence>
<comment type="similarity">
    <text evidence="1">Belongs to the sigma-70 factor family. ECF subfamily.</text>
</comment>
<feature type="domain" description="RNA polymerase sigma factor 70 region 4 type 2" evidence="7">
    <location>
        <begin position="156"/>
        <end position="205"/>
    </location>
</feature>
<dbReference type="SUPFAM" id="SSF54427">
    <property type="entry name" value="NTF2-like"/>
    <property type="match status" value="1"/>
</dbReference>
<name>A0A4V3CZ61_LABRH</name>
<dbReference type="InterPro" id="IPR032710">
    <property type="entry name" value="NTF2-like_dom_sf"/>
</dbReference>
<keyword evidence="5" id="KW-0804">Transcription</keyword>
<dbReference type="InterPro" id="IPR013324">
    <property type="entry name" value="RNA_pol_sigma_r3/r4-like"/>
</dbReference>
<evidence type="ECO:0000313" key="8">
    <source>
        <dbReference type="EMBL" id="TDP96788.1"/>
    </source>
</evidence>
<dbReference type="GO" id="GO:0003677">
    <property type="term" value="F:DNA binding"/>
    <property type="evidence" value="ECO:0007669"/>
    <property type="project" value="InterPro"/>
</dbReference>
<dbReference type="InterPro" id="IPR013249">
    <property type="entry name" value="RNA_pol_sigma70_r4_t2"/>
</dbReference>
<comment type="subunit">
    <text evidence="2">Interacts transiently with the RNA polymerase catalytic core formed by RpoA, RpoB, RpoC and RpoZ (2 alpha, 1 beta, 1 beta' and 1 omega subunit) to form the RNA polymerase holoenzyme that can initiate transcription.</text>
</comment>